<feature type="compositionally biased region" description="Low complexity" evidence="2">
    <location>
        <begin position="289"/>
        <end position="306"/>
    </location>
</feature>
<keyword evidence="1" id="KW-0175">Coiled coil</keyword>
<evidence type="ECO:0000256" key="2">
    <source>
        <dbReference type="SAM" id="MobiDB-lite"/>
    </source>
</evidence>
<feature type="coiled-coil region" evidence="1">
    <location>
        <begin position="724"/>
        <end position="751"/>
    </location>
</feature>
<feature type="region of interest" description="Disordered" evidence="2">
    <location>
        <begin position="373"/>
        <end position="403"/>
    </location>
</feature>
<accession>A0ABR2L9P9</accession>
<feature type="compositionally biased region" description="Low complexity" evidence="2">
    <location>
        <begin position="379"/>
        <end position="403"/>
    </location>
</feature>
<evidence type="ECO:0000313" key="4">
    <source>
        <dbReference type="Proteomes" id="UP001470230"/>
    </source>
</evidence>
<evidence type="ECO:0000313" key="3">
    <source>
        <dbReference type="EMBL" id="KAK8900083.1"/>
    </source>
</evidence>
<gene>
    <name evidence="3" type="ORF">M9Y10_002406</name>
</gene>
<protein>
    <submittedName>
        <fullName evidence="3">Uncharacterized protein</fullName>
    </submittedName>
</protein>
<dbReference type="Proteomes" id="UP001470230">
    <property type="component" value="Unassembled WGS sequence"/>
</dbReference>
<feature type="region of interest" description="Disordered" evidence="2">
    <location>
        <begin position="262"/>
        <end position="347"/>
    </location>
</feature>
<proteinExistence type="predicted"/>
<feature type="compositionally biased region" description="Polar residues" evidence="2">
    <location>
        <begin position="26"/>
        <end position="57"/>
    </location>
</feature>
<feature type="coiled-coil region" evidence="1">
    <location>
        <begin position="544"/>
        <end position="571"/>
    </location>
</feature>
<feature type="compositionally biased region" description="Low complexity" evidence="2">
    <location>
        <begin position="15"/>
        <end position="25"/>
    </location>
</feature>
<feature type="coiled-coil region" evidence="1">
    <location>
        <begin position="648"/>
        <end position="675"/>
    </location>
</feature>
<feature type="region of interest" description="Disordered" evidence="2">
    <location>
        <begin position="1"/>
        <end position="57"/>
    </location>
</feature>
<sequence length="781" mass="89735">MRSKSPRTSGLPIKSSPSANSRSKSVPNSINQTPTKSPKSPSLIRNNKNESPLQGNFSSNSKIEPIFDFFINEINSKQFFPTQRKKELLDLARASKQNGNRYTLSHKKSQIISTQFWKTWNSFQSQLEQELLKQLTQNQHSVSRNLTSLSESVNSIKGSKKITDLQDKTNEIVEKGNNLPDNIEGISSLINEFKQFQTDIVRNESVSKQQTLKYKFTSTISQILTLLKSIKDIMLCQIKVEGQFESSFSILEAEIPQNIKEKEEINQGSFSFRKTTPTPTKTNIKSKIRPSPSSKSISSSKSTPIKYKSDIDSDDFENELDINNKRQIPNEAGNKKEKGQVSYSNDLKNSKNAAIEAKKGSFMQSINEKSKLQSQFQRSLISESSKNNNNKNTNENLKNNSEINQKNGTLSYSIFKNNRKPVQFDSQFDSIADLYAQKRFLTYENYKLNAICESYLRRISGSNQDSDLSMGDLYKQNYELRKERFKYDEQLFDIKIDILHANQILQRATLRPSLLLPSAPDNISFTSDDINQLRKDYISTFQANNDARSEMNSMKEKYEEFERNYIRLMKQKCESTELNEKNLGNILDDLKKIKIEYRAQMTKLLLNQTKAQNDAIQKLKIKTNKSILRLKTKADNDILAIETQQPSSNQSNEQINQIKKNLQKNQQKITKNEINELTEINHSLLKWISQIKTQSVDLATNMQSLIIQYEIMQKKAANNEYDINSAFKEEIRKARERNQSLKELLETSFQELSQIDIVLGGSEDNISVEQRLQSIISKIAI</sequence>
<evidence type="ECO:0000256" key="1">
    <source>
        <dbReference type="SAM" id="Coils"/>
    </source>
</evidence>
<reference evidence="3 4" key="1">
    <citation type="submission" date="2024-04" db="EMBL/GenBank/DDBJ databases">
        <title>Tritrichomonas musculus Genome.</title>
        <authorList>
            <person name="Alves-Ferreira E."/>
            <person name="Grigg M."/>
            <person name="Lorenzi H."/>
            <person name="Galac M."/>
        </authorList>
    </citation>
    <scope>NUCLEOTIDE SEQUENCE [LARGE SCALE GENOMIC DNA]</scope>
    <source>
        <strain evidence="3 4">EAF2021</strain>
    </source>
</reference>
<name>A0ABR2L9P9_9EUKA</name>
<comment type="caution">
    <text evidence="3">The sequence shown here is derived from an EMBL/GenBank/DDBJ whole genome shotgun (WGS) entry which is preliminary data.</text>
</comment>
<dbReference type="EMBL" id="JAPFFF010000001">
    <property type="protein sequence ID" value="KAK8900083.1"/>
    <property type="molecule type" value="Genomic_DNA"/>
</dbReference>
<keyword evidence="4" id="KW-1185">Reference proteome</keyword>
<organism evidence="3 4">
    <name type="scientific">Tritrichomonas musculus</name>
    <dbReference type="NCBI Taxonomy" id="1915356"/>
    <lineage>
        <taxon>Eukaryota</taxon>
        <taxon>Metamonada</taxon>
        <taxon>Parabasalia</taxon>
        <taxon>Tritrichomonadida</taxon>
        <taxon>Tritrichomonadidae</taxon>
        <taxon>Tritrichomonas</taxon>
    </lineage>
</organism>